<sequence length="220" mass="24657">MLKKLITCLLPWSLRRRALNRWFGYRIAPTARIGMAWIFPDMLVMDEHSYIDHLTVAINLSRVELGAHATIGRGNWITGFPINTNSAHFRHQTNRQPSLSLGESAAITKNHHIDCTDQIRIGRFSTIAGYQTQLLTHSIDVFENRQNSAPIHIGDYTFVGTNSVVLGGATLPDRSVLGAKSLLNKEYHEEWMLYAGVPAKPVQGIPSSARYFTRAEGFVV</sequence>
<gene>
    <name evidence="1" type="ORF">HH216_18195</name>
</gene>
<dbReference type="Gene3D" id="2.160.10.10">
    <property type="entry name" value="Hexapeptide repeat proteins"/>
    <property type="match status" value="1"/>
</dbReference>
<evidence type="ECO:0000313" key="2">
    <source>
        <dbReference type="Proteomes" id="UP000501128"/>
    </source>
</evidence>
<evidence type="ECO:0000313" key="1">
    <source>
        <dbReference type="EMBL" id="QJD80125.1"/>
    </source>
</evidence>
<accession>A0A7L5DPS7</accession>
<proteinExistence type="predicted"/>
<dbReference type="Proteomes" id="UP000501128">
    <property type="component" value="Chromosome"/>
</dbReference>
<keyword evidence="2" id="KW-1185">Reference proteome</keyword>
<reference evidence="1 2" key="1">
    <citation type="submission" date="2020-04" db="EMBL/GenBank/DDBJ databases">
        <title>Genome sequencing of novel species.</title>
        <authorList>
            <person name="Heo J."/>
            <person name="Kim S.-J."/>
            <person name="Kim J.-S."/>
            <person name="Hong S.-B."/>
            <person name="Kwon S.-W."/>
        </authorList>
    </citation>
    <scope>NUCLEOTIDE SEQUENCE [LARGE SCALE GENOMIC DNA]</scope>
    <source>
        <strain evidence="1 2">CJU-R4</strain>
    </source>
</reference>
<protein>
    <submittedName>
        <fullName evidence="1">Acyltransferase</fullName>
    </submittedName>
</protein>
<dbReference type="PANTHER" id="PTHR23416">
    <property type="entry name" value="SIALIC ACID SYNTHASE-RELATED"/>
    <property type="match status" value="1"/>
</dbReference>
<keyword evidence="1" id="KW-0808">Transferase</keyword>
<dbReference type="KEGG" id="srho:HH216_18195"/>
<dbReference type="GO" id="GO:0016746">
    <property type="term" value="F:acyltransferase activity"/>
    <property type="evidence" value="ECO:0007669"/>
    <property type="project" value="UniProtKB-KW"/>
</dbReference>
<dbReference type="InterPro" id="IPR051159">
    <property type="entry name" value="Hexapeptide_acetyltransf"/>
</dbReference>
<dbReference type="AlphaFoldDB" id="A0A7L5DPS7"/>
<organism evidence="1 2">
    <name type="scientific">Spirosoma rhododendri</name>
    <dbReference type="NCBI Taxonomy" id="2728024"/>
    <lineage>
        <taxon>Bacteria</taxon>
        <taxon>Pseudomonadati</taxon>
        <taxon>Bacteroidota</taxon>
        <taxon>Cytophagia</taxon>
        <taxon>Cytophagales</taxon>
        <taxon>Cytophagaceae</taxon>
        <taxon>Spirosoma</taxon>
    </lineage>
</organism>
<dbReference type="EMBL" id="CP051677">
    <property type="protein sequence ID" value="QJD80125.1"/>
    <property type="molecule type" value="Genomic_DNA"/>
</dbReference>
<dbReference type="RefSeq" id="WP_169552084.1">
    <property type="nucleotide sequence ID" value="NZ_CP051677.1"/>
</dbReference>
<dbReference type="SUPFAM" id="SSF51161">
    <property type="entry name" value="Trimeric LpxA-like enzymes"/>
    <property type="match status" value="1"/>
</dbReference>
<dbReference type="InterPro" id="IPR011004">
    <property type="entry name" value="Trimer_LpxA-like_sf"/>
</dbReference>
<keyword evidence="1" id="KW-0012">Acyltransferase</keyword>
<name>A0A7L5DPS7_9BACT</name>